<organism evidence="1 2">
    <name type="scientific">Cetraspora pellucida</name>
    <dbReference type="NCBI Taxonomy" id="1433469"/>
    <lineage>
        <taxon>Eukaryota</taxon>
        <taxon>Fungi</taxon>
        <taxon>Fungi incertae sedis</taxon>
        <taxon>Mucoromycota</taxon>
        <taxon>Glomeromycotina</taxon>
        <taxon>Glomeromycetes</taxon>
        <taxon>Diversisporales</taxon>
        <taxon>Gigasporaceae</taxon>
        <taxon>Cetraspora</taxon>
    </lineage>
</organism>
<dbReference type="Proteomes" id="UP000789759">
    <property type="component" value="Unassembled WGS sequence"/>
</dbReference>
<dbReference type="AlphaFoldDB" id="A0A9N9NJ73"/>
<evidence type="ECO:0000313" key="1">
    <source>
        <dbReference type="EMBL" id="CAG8735026.1"/>
    </source>
</evidence>
<sequence>MNYEYTYQSQLSDLILLDITTEINRSSNNKSIVNENNTDNYIIEIFDKSFRNWNAVNIAINTYAKQNSFVVIKMRKDLNSVNKTIVQHHVYIKVIEDKLNKKAQYSQIRNYYKSNLLVSFLSIYDTIFKDINSVLKEYLAFISLSLQKAQMKQLLLYQEMIITFNQVEESNNEPSGIIEHIYNRLQIRLHNLLSDIDEDEI</sequence>
<dbReference type="OrthoDB" id="2374622at2759"/>
<accession>A0A9N9NJ73</accession>
<evidence type="ECO:0000313" key="2">
    <source>
        <dbReference type="Proteomes" id="UP000789759"/>
    </source>
</evidence>
<name>A0A9N9NJ73_9GLOM</name>
<gene>
    <name evidence="1" type="ORF">CPELLU_LOCUS13743</name>
</gene>
<reference evidence="1" key="1">
    <citation type="submission" date="2021-06" db="EMBL/GenBank/DDBJ databases">
        <authorList>
            <person name="Kallberg Y."/>
            <person name="Tangrot J."/>
            <person name="Rosling A."/>
        </authorList>
    </citation>
    <scope>NUCLEOTIDE SEQUENCE</scope>
    <source>
        <strain evidence="1">FL966</strain>
    </source>
</reference>
<comment type="caution">
    <text evidence="1">The sequence shown here is derived from an EMBL/GenBank/DDBJ whole genome shotgun (WGS) entry which is preliminary data.</text>
</comment>
<dbReference type="EMBL" id="CAJVQA010015075">
    <property type="protein sequence ID" value="CAG8735026.1"/>
    <property type="molecule type" value="Genomic_DNA"/>
</dbReference>
<proteinExistence type="predicted"/>
<keyword evidence="2" id="KW-1185">Reference proteome</keyword>
<protein>
    <submittedName>
        <fullName evidence="1">21022_t:CDS:1</fullName>
    </submittedName>
</protein>